<dbReference type="PANTHER" id="PTHR48475:SF2">
    <property type="entry name" value="RIBONUCLEASE H"/>
    <property type="match status" value="1"/>
</dbReference>
<organism evidence="1 2">
    <name type="scientific">Paspalum notatum var. saurae</name>
    <dbReference type="NCBI Taxonomy" id="547442"/>
    <lineage>
        <taxon>Eukaryota</taxon>
        <taxon>Viridiplantae</taxon>
        <taxon>Streptophyta</taxon>
        <taxon>Embryophyta</taxon>
        <taxon>Tracheophyta</taxon>
        <taxon>Spermatophyta</taxon>
        <taxon>Magnoliopsida</taxon>
        <taxon>Liliopsida</taxon>
        <taxon>Poales</taxon>
        <taxon>Poaceae</taxon>
        <taxon>PACMAD clade</taxon>
        <taxon>Panicoideae</taxon>
        <taxon>Andropogonodae</taxon>
        <taxon>Paspaleae</taxon>
        <taxon>Paspalinae</taxon>
        <taxon>Paspalum</taxon>
    </lineage>
</organism>
<sequence>MSIPCQATSPCCTIAAEYSRLLALCVLGTGHDWILQKSIMRLCSCADKSILVKYVSIAHPRAHGQWIRELPYVVCSLRMQPSKPLNGNTPFFMVYGSEAVLPSDLAFGAPRLTFKDIAKAKAARMEDLDLLEEERLNSVIQSARYQQTLRHYHDHNMRPRAFRIGDLVLCRVLKNVGSHKLSTPWEGPYIVTEVSCPGSYRLSEMDGTPIENSWSIEHLRKFYA</sequence>
<accession>A0AAQ3TQ99</accession>
<proteinExistence type="predicted"/>
<evidence type="ECO:0000313" key="1">
    <source>
        <dbReference type="EMBL" id="WVZ76162.1"/>
    </source>
</evidence>
<dbReference type="EMBL" id="CP144749">
    <property type="protein sequence ID" value="WVZ76162.1"/>
    <property type="molecule type" value="Genomic_DNA"/>
</dbReference>
<dbReference type="Proteomes" id="UP001341281">
    <property type="component" value="Chromosome 05"/>
</dbReference>
<dbReference type="AlphaFoldDB" id="A0AAQ3TQ99"/>
<gene>
    <name evidence="1" type="ORF">U9M48_024159</name>
</gene>
<evidence type="ECO:0000313" key="2">
    <source>
        <dbReference type="Proteomes" id="UP001341281"/>
    </source>
</evidence>
<protein>
    <submittedName>
        <fullName evidence="1">Uncharacterized protein</fullName>
    </submittedName>
</protein>
<reference evidence="1 2" key="1">
    <citation type="submission" date="2024-02" db="EMBL/GenBank/DDBJ databases">
        <title>High-quality chromosome-scale genome assembly of Pensacola bahiagrass (Paspalum notatum Flugge var. saurae).</title>
        <authorList>
            <person name="Vega J.M."/>
            <person name="Podio M."/>
            <person name="Orjuela J."/>
            <person name="Siena L.A."/>
            <person name="Pessino S.C."/>
            <person name="Combes M.C."/>
            <person name="Mariac C."/>
            <person name="Albertini E."/>
            <person name="Pupilli F."/>
            <person name="Ortiz J.P.A."/>
            <person name="Leblanc O."/>
        </authorList>
    </citation>
    <scope>NUCLEOTIDE SEQUENCE [LARGE SCALE GENOMIC DNA]</scope>
    <source>
        <strain evidence="1">R1</strain>
        <tissue evidence="1">Leaf</tissue>
    </source>
</reference>
<keyword evidence="2" id="KW-1185">Reference proteome</keyword>
<dbReference type="PANTHER" id="PTHR48475">
    <property type="entry name" value="RIBONUCLEASE H"/>
    <property type="match status" value="1"/>
</dbReference>
<name>A0AAQ3TQ99_PASNO</name>